<name>A0A6B0T0U1_9EURY</name>
<feature type="transmembrane region" description="Helical" evidence="7">
    <location>
        <begin position="396"/>
        <end position="419"/>
    </location>
</feature>
<feature type="transmembrane region" description="Helical" evidence="7">
    <location>
        <begin position="205"/>
        <end position="227"/>
    </location>
</feature>
<dbReference type="GO" id="GO:0005886">
    <property type="term" value="C:plasma membrane"/>
    <property type="evidence" value="ECO:0007669"/>
    <property type="project" value="UniProtKB-SubCell"/>
</dbReference>
<dbReference type="InterPro" id="IPR005614">
    <property type="entry name" value="NrfD-like"/>
</dbReference>
<dbReference type="InterPro" id="IPR052049">
    <property type="entry name" value="Electron_transfer_protein"/>
</dbReference>
<keyword evidence="4 7" id="KW-0812">Transmembrane</keyword>
<dbReference type="PANTHER" id="PTHR34856:SF2">
    <property type="entry name" value="PROTEIN NRFD"/>
    <property type="match status" value="1"/>
</dbReference>
<feature type="transmembrane region" description="Helical" evidence="7">
    <location>
        <begin position="102"/>
        <end position="120"/>
    </location>
</feature>
<dbReference type="PANTHER" id="PTHR34856">
    <property type="entry name" value="PROTEIN NRFD"/>
    <property type="match status" value="1"/>
</dbReference>
<evidence type="ECO:0000256" key="6">
    <source>
        <dbReference type="ARBA" id="ARBA00023136"/>
    </source>
</evidence>
<gene>
    <name evidence="8" type="ORF">GRX03_07795</name>
</gene>
<comment type="subcellular location">
    <subcellularLocation>
        <location evidence="1">Cell membrane</location>
        <topology evidence="1">Multi-pass membrane protein</topology>
    </subcellularLocation>
</comment>
<evidence type="ECO:0000256" key="3">
    <source>
        <dbReference type="ARBA" id="ARBA00022475"/>
    </source>
</evidence>
<protein>
    <submittedName>
        <fullName evidence="8">Dehydrogenase</fullName>
    </submittedName>
</protein>
<evidence type="ECO:0000313" key="9">
    <source>
        <dbReference type="Proteomes" id="UP000466535"/>
    </source>
</evidence>
<proteinExistence type="inferred from homology"/>
<accession>A0A6B0T0U1</accession>
<dbReference type="EMBL" id="WUUT01000002">
    <property type="protein sequence ID" value="MXR51505.1"/>
    <property type="molecule type" value="Genomic_DNA"/>
</dbReference>
<keyword evidence="5 7" id="KW-1133">Transmembrane helix</keyword>
<evidence type="ECO:0000256" key="7">
    <source>
        <dbReference type="SAM" id="Phobius"/>
    </source>
</evidence>
<evidence type="ECO:0000313" key="8">
    <source>
        <dbReference type="EMBL" id="MXR51505.1"/>
    </source>
</evidence>
<evidence type="ECO:0000256" key="1">
    <source>
        <dbReference type="ARBA" id="ARBA00004651"/>
    </source>
</evidence>
<organism evidence="8 9">
    <name type="scientific">Halovenus carboxidivorans</name>
    <dbReference type="NCBI Taxonomy" id="2692199"/>
    <lineage>
        <taxon>Archaea</taxon>
        <taxon>Methanobacteriati</taxon>
        <taxon>Methanobacteriota</taxon>
        <taxon>Stenosarchaea group</taxon>
        <taxon>Halobacteria</taxon>
        <taxon>Halobacteriales</taxon>
        <taxon>Haloarculaceae</taxon>
        <taxon>Halovenus</taxon>
    </lineage>
</organism>
<feature type="transmembrane region" description="Helical" evidence="7">
    <location>
        <begin position="64"/>
        <end position="90"/>
    </location>
</feature>
<dbReference type="Proteomes" id="UP000466535">
    <property type="component" value="Unassembled WGS sequence"/>
</dbReference>
<evidence type="ECO:0000256" key="4">
    <source>
        <dbReference type="ARBA" id="ARBA00022692"/>
    </source>
</evidence>
<feature type="transmembrane region" description="Helical" evidence="7">
    <location>
        <begin position="324"/>
        <end position="343"/>
    </location>
</feature>
<evidence type="ECO:0000256" key="5">
    <source>
        <dbReference type="ARBA" id="ARBA00022989"/>
    </source>
</evidence>
<dbReference type="Pfam" id="PF03916">
    <property type="entry name" value="NrfD"/>
    <property type="match status" value="1"/>
</dbReference>
<evidence type="ECO:0000256" key="2">
    <source>
        <dbReference type="ARBA" id="ARBA00008929"/>
    </source>
</evidence>
<feature type="transmembrane region" description="Helical" evidence="7">
    <location>
        <begin position="21"/>
        <end position="44"/>
    </location>
</feature>
<feature type="transmembrane region" description="Helical" evidence="7">
    <location>
        <begin position="247"/>
        <end position="266"/>
    </location>
</feature>
<feature type="transmembrane region" description="Helical" evidence="7">
    <location>
        <begin position="287"/>
        <end position="304"/>
    </location>
</feature>
<sequence length="445" mass="49700">MATKEPEPDDIIQPILNTSKWWYAAFGTAIGVILLWLTAWGWQLQNGLIVTGLGDWGSGGGVTWGLYIGAFIWWVGVAHGGIILSAAVRLFGMKKYQPVARVAELLTLTALSMAGLYIVMHTGRPDRMVVSVIQAYPWTVTSSPLVWDLTVITLYFVLTATYITLTLRYDAVRLRHKVPDYLGPVYSAVTFGYTKKEDEIIERMVWWLALGIIILAPLLLHGGVIPWLFALLPSMPKWQGAVQGPQFLSIALTSAIGGVIIISYGLRWAYDWDHILTDEVFKGLTKWLGLFSLLYIWLQLQQLINGLYAAPLDLREVTWATVTNPIYVDMAILMTIVLGYIFASSLSDKVFSKRRSLIISFMALYATLSEKILFVFEGLEYPTFSLYHAVPGHYTPSIVELASLGGTISLCTLLFLVILKLFPVVELHAVESHDDHDEHDEEVSA</sequence>
<reference evidence="8 9" key="1">
    <citation type="submission" date="2019-12" db="EMBL/GenBank/DDBJ databases">
        <title>Isolation and characterization of three novel carbon monoxide-oxidizing members of Halobacteria from salione crusts and soils.</title>
        <authorList>
            <person name="Myers M.R."/>
            <person name="King G.M."/>
        </authorList>
    </citation>
    <scope>NUCLEOTIDE SEQUENCE [LARGE SCALE GENOMIC DNA]</scope>
    <source>
        <strain evidence="8 9">WSH3</strain>
    </source>
</reference>
<dbReference type="RefSeq" id="WP_159763627.1">
    <property type="nucleotide sequence ID" value="NZ_WUUT01000002.1"/>
</dbReference>
<keyword evidence="9" id="KW-1185">Reference proteome</keyword>
<dbReference type="AlphaFoldDB" id="A0A6B0T0U1"/>
<dbReference type="OrthoDB" id="200631at2157"/>
<feature type="transmembrane region" description="Helical" evidence="7">
    <location>
        <begin position="145"/>
        <end position="167"/>
    </location>
</feature>
<comment type="caution">
    <text evidence="8">The sequence shown here is derived from an EMBL/GenBank/DDBJ whole genome shotgun (WGS) entry which is preliminary data.</text>
</comment>
<feature type="transmembrane region" description="Helical" evidence="7">
    <location>
        <begin position="355"/>
        <end position="376"/>
    </location>
</feature>
<comment type="similarity">
    <text evidence="2">Belongs to the NrfD family.</text>
</comment>
<keyword evidence="6 7" id="KW-0472">Membrane</keyword>
<keyword evidence="3" id="KW-1003">Cell membrane</keyword>